<gene>
    <name evidence="11" type="ORF">GCM10007924_20000</name>
</gene>
<reference evidence="11" key="2">
    <citation type="submission" date="2023-01" db="EMBL/GenBank/DDBJ databases">
        <title>Draft genome sequence of Sneathiella chinensis strain NBRC 103408.</title>
        <authorList>
            <person name="Sun Q."/>
            <person name="Mori K."/>
        </authorList>
    </citation>
    <scope>NUCLEOTIDE SEQUENCE</scope>
    <source>
        <strain evidence="11">NBRC 103408</strain>
    </source>
</reference>
<name>A0ABQ5U4F0_9PROT</name>
<comment type="function">
    <text evidence="9">Part of the tripartite ATP-independent periplasmic (TRAP) transport system.</text>
</comment>
<keyword evidence="3" id="KW-1003">Cell membrane</keyword>
<keyword evidence="7 9" id="KW-0472">Membrane</keyword>
<evidence type="ECO:0000256" key="4">
    <source>
        <dbReference type="ARBA" id="ARBA00022519"/>
    </source>
</evidence>
<reference evidence="11" key="1">
    <citation type="journal article" date="2014" name="Int. J. Syst. Evol. Microbiol.">
        <title>Complete genome of a new Firmicutes species belonging to the dominant human colonic microbiota ('Ruminococcus bicirculans') reveals two chromosomes and a selective capacity to utilize plant glucans.</title>
        <authorList>
            <consortium name="NISC Comparative Sequencing Program"/>
            <person name="Wegmann U."/>
            <person name="Louis P."/>
            <person name="Goesmann A."/>
            <person name="Henrissat B."/>
            <person name="Duncan S.H."/>
            <person name="Flint H.J."/>
        </authorList>
    </citation>
    <scope>NUCLEOTIDE SEQUENCE</scope>
    <source>
        <strain evidence="11">NBRC 103408</strain>
    </source>
</reference>
<keyword evidence="5 9" id="KW-0812">Transmembrane</keyword>
<accession>A0ABQ5U4F0</accession>
<sequence>MFVMLKTMTKGIHSTLIRVEWTAAGFGLFFITLAVIGDVVMREAGTGGIQGAVSIAVLVMIMTGFLGVPLAFDDNRHLRITVFDGLWPWGAELLRRLSCLLSAGLLLCFAWYGGLFALESYELGEQTVMFSLPLWPAFAVLPYAFLSAAVRMLLYLCVPDLQRNREKDFA</sequence>
<feature type="transmembrane region" description="Helical" evidence="9">
    <location>
        <begin position="21"/>
        <end position="40"/>
    </location>
</feature>
<evidence type="ECO:0000259" key="10">
    <source>
        <dbReference type="Pfam" id="PF04290"/>
    </source>
</evidence>
<evidence type="ECO:0000313" key="11">
    <source>
        <dbReference type="EMBL" id="GLQ06779.1"/>
    </source>
</evidence>
<dbReference type="Proteomes" id="UP001161409">
    <property type="component" value="Unassembled WGS sequence"/>
</dbReference>
<dbReference type="InterPro" id="IPR055348">
    <property type="entry name" value="DctQ"/>
</dbReference>
<evidence type="ECO:0000256" key="7">
    <source>
        <dbReference type="ARBA" id="ARBA00023136"/>
    </source>
</evidence>
<protein>
    <recommendedName>
        <fullName evidence="9">TRAP transporter small permease protein</fullName>
    </recommendedName>
</protein>
<feature type="transmembrane region" description="Helical" evidence="9">
    <location>
        <begin position="134"/>
        <end position="158"/>
    </location>
</feature>
<evidence type="ECO:0000256" key="1">
    <source>
        <dbReference type="ARBA" id="ARBA00004429"/>
    </source>
</evidence>
<evidence type="ECO:0000256" key="5">
    <source>
        <dbReference type="ARBA" id="ARBA00022692"/>
    </source>
</evidence>
<dbReference type="InterPro" id="IPR007387">
    <property type="entry name" value="TRAP_DctQ"/>
</dbReference>
<feature type="domain" description="Tripartite ATP-independent periplasmic transporters DctQ component" evidence="10">
    <location>
        <begin position="31"/>
        <end position="154"/>
    </location>
</feature>
<comment type="caution">
    <text evidence="11">The sequence shown here is derived from an EMBL/GenBank/DDBJ whole genome shotgun (WGS) entry which is preliminary data.</text>
</comment>
<organism evidence="11 12">
    <name type="scientific">Sneathiella chinensis</name>
    <dbReference type="NCBI Taxonomy" id="349750"/>
    <lineage>
        <taxon>Bacteria</taxon>
        <taxon>Pseudomonadati</taxon>
        <taxon>Pseudomonadota</taxon>
        <taxon>Alphaproteobacteria</taxon>
        <taxon>Sneathiellales</taxon>
        <taxon>Sneathiellaceae</taxon>
        <taxon>Sneathiella</taxon>
    </lineage>
</organism>
<evidence type="ECO:0000256" key="8">
    <source>
        <dbReference type="ARBA" id="ARBA00038436"/>
    </source>
</evidence>
<dbReference type="Pfam" id="PF04290">
    <property type="entry name" value="DctQ"/>
    <property type="match status" value="1"/>
</dbReference>
<keyword evidence="2 9" id="KW-0813">Transport</keyword>
<dbReference type="PANTHER" id="PTHR35011">
    <property type="entry name" value="2,3-DIKETO-L-GULONATE TRAP TRANSPORTER SMALL PERMEASE PROTEIN YIAM"/>
    <property type="match status" value="1"/>
</dbReference>
<keyword evidence="6 9" id="KW-1133">Transmembrane helix</keyword>
<keyword evidence="4 9" id="KW-0997">Cell inner membrane</keyword>
<feature type="transmembrane region" description="Helical" evidence="9">
    <location>
        <begin position="93"/>
        <end position="114"/>
    </location>
</feature>
<comment type="subcellular location">
    <subcellularLocation>
        <location evidence="1 9">Cell inner membrane</location>
        <topology evidence="1 9">Multi-pass membrane protein</topology>
    </subcellularLocation>
</comment>
<evidence type="ECO:0000256" key="6">
    <source>
        <dbReference type="ARBA" id="ARBA00022989"/>
    </source>
</evidence>
<proteinExistence type="inferred from homology"/>
<keyword evidence="12" id="KW-1185">Reference proteome</keyword>
<comment type="similarity">
    <text evidence="8 9">Belongs to the TRAP transporter small permease family.</text>
</comment>
<feature type="transmembrane region" description="Helical" evidence="9">
    <location>
        <begin position="52"/>
        <end position="72"/>
    </location>
</feature>
<comment type="subunit">
    <text evidence="9">The complex comprises the extracytoplasmic solute receptor protein and the two transmembrane proteins.</text>
</comment>
<dbReference type="EMBL" id="BSNF01000007">
    <property type="protein sequence ID" value="GLQ06779.1"/>
    <property type="molecule type" value="Genomic_DNA"/>
</dbReference>
<evidence type="ECO:0000256" key="2">
    <source>
        <dbReference type="ARBA" id="ARBA00022448"/>
    </source>
</evidence>
<evidence type="ECO:0000256" key="3">
    <source>
        <dbReference type="ARBA" id="ARBA00022475"/>
    </source>
</evidence>
<evidence type="ECO:0000313" key="12">
    <source>
        <dbReference type="Proteomes" id="UP001161409"/>
    </source>
</evidence>
<evidence type="ECO:0000256" key="9">
    <source>
        <dbReference type="RuleBase" id="RU369079"/>
    </source>
</evidence>